<evidence type="ECO:0000256" key="1">
    <source>
        <dbReference type="SAM" id="SignalP"/>
    </source>
</evidence>
<feature type="chain" id="PRO_5044828248" description="Curlin associated repeat-containing protein" evidence="1">
    <location>
        <begin position="23"/>
        <end position="211"/>
    </location>
</feature>
<reference evidence="2 3" key="1">
    <citation type="submission" date="2023-02" db="EMBL/GenBank/DDBJ databases">
        <title>Population genomics of bacteria associated with diatom.</title>
        <authorList>
            <person name="Xie J."/>
            <person name="Wang H."/>
        </authorList>
    </citation>
    <scope>NUCLEOTIDE SEQUENCE [LARGE SCALE GENOMIC DNA]</scope>
    <source>
        <strain evidence="2 3">PT47_8</strain>
    </source>
</reference>
<accession>A0ABD4XBS9</accession>
<name>A0ABD4XBS9_9RHOB</name>
<evidence type="ECO:0000313" key="2">
    <source>
        <dbReference type="EMBL" id="MDE4166913.1"/>
    </source>
</evidence>
<keyword evidence="1" id="KW-0732">Signal</keyword>
<dbReference type="RefSeq" id="WP_133245366.1">
    <property type="nucleotide sequence ID" value="NZ_CP015124.1"/>
</dbReference>
<sequence>MIRLLDITPMTVVVALSLTSMAAAGSGNVVYLEQGDGTSAGNELFIDQSDATNSLVAGAPDGLSPASQYGTYNSGEIILEGEGATVYFSQNNALTGSPLGNSATIFGGELASIVLSQTGSRNTGEISVTGTNNSAGLLQTGNGNDGNVDVSGSNNSGTLVQTGNQNSFSLSVAGDSTNVTYTQIGNGLSAVNGAGPTVISNGGTVLITQTR</sequence>
<gene>
    <name evidence="2" type="ORF">PXK24_14545</name>
</gene>
<dbReference type="AlphaFoldDB" id="A0ABD4XBS9"/>
<evidence type="ECO:0008006" key="4">
    <source>
        <dbReference type="Google" id="ProtNLM"/>
    </source>
</evidence>
<organism evidence="2 3">
    <name type="scientific">Phaeobacter gallaeciensis</name>
    <dbReference type="NCBI Taxonomy" id="60890"/>
    <lineage>
        <taxon>Bacteria</taxon>
        <taxon>Pseudomonadati</taxon>
        <taxon>Pseudomonadota</taxon>
        <taxon>Alphaproteobacteria</taxon>
        <taxon>Rhodobacterales</taxon>
        <taxon>Roseobacteraceae</taxon>
        <taxon>Phaeobacter</taxon>
    </lineage>
</organism>
<feature type="signal peptide" evidence="1">
    <location>
        <begin position="1"/>
        <end position="22"/>
    </location>
</feature>
<dbReference type="Proteomes" id="UP001218364">
    <property type="component" value="Unassembled WGS sequence"/>
</dbReference>
<comment type="caution">
    <text evidence="2">The sequence shown here is derived from an EMBL/GenBank/DDBJ whole genome shotgun (WGS) entry which is preliminary data.</text>
</comment>
<dbReference type="EMBL" id="JARCJK010000007">
    <property type="protein sequence ID" value="MDE4166913.1"/>
    <property type="molecule type" value="Genomic_DNA"/>
</dbReference>
<protein>
    <recommendedName>
        <fullName evidence="4">Curlin associated repeat-containing protein</fullName>
    </recommendedName>
</protein>
<proteinExistence type="predicted"/>
<evidence type="ECO:0000313" key="3">
    <source>
        <dbReference type="Proteomes" id="UP001218364"/>
    </source>
</evidence>